<proteinExistence type="predicted"/>
<comment type="caution">
    <text evidence="2">The sequence shown here is derived from an EMBL/GenBank/DDBJ whole genome shotgun (WGS) entry which is preliminary data.</text>
</comment>
<feature type="region of interest" description="Disordered" evidence="1">
    <location>
        <begin position="1"/>
        <end position="74"/>
    </location>
</feature>
<keyword evidence="3" id="KW-1185">Reference proteome</keyword>
<dbReference type="EMBL" id="JARKIB010000017">
    <property type="protein sequence ID" value="KAJ7769812.1"/>
    <property type="molecule type" value="Genomic_DNA"/>
</dbReference>
<evidence type="ECO:0000256" key="1">
    <source>
        <dbReference type="SAM" id="MobiDB-lite"/>
    </source>
</evidence>
<evidence type="ECO:0008006" key="4">
    <source>
        <dbReference type="Google" id="ProtNLM"/>
    </source>
</evidence>
<evidence type="ECO:0000313" key="3">
    <source>
        <dbReference type="Proteomes" id="UP001215598"/>
    </source>
</evidence>
<dbReference type="AlphaFoldDB" id="A0AAD7JSU9"/>
<sequence length="277" mass="29403">MTQFQMPSSSAASTSIVESEPGVTLTPAFEEIEDSETPTAELSTGVPKALPAVDALASRQPDTASPNPKAGRELEEKYVDPRQLAINAVLASPTYIPRPAVLVGNPVEQAIFSKDPLTLGCLEYLGDSRVKYHFAKRQTELFPEATMAQLNGAVCTSLSNATFQGVGHALGVDVKPVDEYCKGVGDGIEIYVELLGQARPGATQYWVNDVFTPVIFACMGGSKPRPTPNANPPPLTLGINLGTGSRQRKAGKGTVRATVDEQPSAFPTANFTFVPPE</sequence>
<dbReference type="Proteomes" id="UP001215598">
    <property type="component" value="Unassembled WGS sequence"/>
</dbReference>
<accession>A0AAD7JSU9</accession>
<reference evidence="2" key="1">
    <citation type="submission" date="2023-03" db="EMBL/GenBank/DDBJ databases">
        <title>Massive genome expansion in bonnet fungi (Mycena s.s.) driven by repeated elements and novel gene families across ecological guilds.</title>
        <authorList>
            <consortium name="Lawrence Berkeley National Laboratory"/>
            <person name="Harder C.B."/>
            <person name="Miyauchi S."/>
            <person name="Viragh M."/>
            <person name="Kuo A."/>
            <person name="Thoen E."/>
            <person name="Andreopoulos B."/>
            <person name="Lu D."/>
            <person name="Skrede I."/>
            <person name="Drula E."/>
            <person name="Henrissat B."/>
            <person name="Morin E."/>
            <person name="Kohler A."/>
            <person name="Barry K."/>
            <person name="LaButti K."/>
            <person name="Morin E."/>
            <person name="Salamov A."/>
            <person name="Lipzen A."/>
            <person name="Mereny Z."/>
            <person name="Hegedus B."/>
            <person name="Baldrian P."/>
            <person name="Stursova M."/>
            <person name="Weitz H."/>
            <person name="Taylor A."/>
            <person name="Grigoriev I.V."/>
            <person name="Nagy L.G."/>
            <person name="Martin F."/>
            <person name="Kauserud H."/>
        </authorList>
    </citation>
    <scope>NUCLEOTIDE SEQUENCE</scope>
    <source>
        <strain evidence="2">CBHHK182m</strain>
    </source>
</reference>
<protein>
    <recommendedName>
        <fullName evidence="4">RNase III domain-containing protein</fullName>
    </recommendedName>
</protein>
<gene>
    <name evidence="2" type="ORF">B0H16DRAFT_1452206</name>
</gene>
<name>A0AAD7JSU9_9AGAR</name>
<evidence type="ECO:0000313" key="2">
    <source>
        <dbReference type="EMBL" id="KAJ7769812.1"/>
    </source>
</evidence>
<organism evidence="2 3">
    <name type="scientific">Mycena metata</name>
    <dbReference type="NCBI Taxonomy" id="1033252"/>
    <lineage>
        <taxon>Eukaryota</taxon>
        <taxon>Fungi</taxon>
        <taxon>Dikarya</taxon>
        <taxon>Basidiomycota</taxon>
        <taxon>Agaricomycotina</taxon>
        <taxon>Agaricomycetes</taxon>
        <taxon>Agaricomycetidae</taxon>
        <taxon>Agaricales</taxon>
        <taxon>Marasmiineae</taxon>
        <taxon>Mycenaceae</taxon>
        <taxon>Mycena</taxon>
    </lineage>
</organism>